<dbReference type="KEGG" id="ful:C4N20_09230"/>
<dbReference type="InterPro" id="IPR018319">
    <property type="entry name" value="SelA-like"/>
</dbReference>
<reference evidence="5 6" key="1">
    <citation type="submission" date="2018-06" db="EMBL/GenBank/DDBJ databases">
        <authorList>
            <consortium name="Pathogen Informatics"/>
            <person name="Doyle S."/>
        </authorList>
    </citation>
    <scope>NUCLEOTIDE SEQUENCE [LARGE SCALE GENOMIC DNA]</scope>
    <source>
        <strain evidence="5 6">NCTC12112</strain>
    </source>
</reference>
<proteinExistence type="inferred from homology"/>
<dbReference type="NCBIfam" id="TIGR01437">
    <property type="entry name" value="selA_rel"/>
    <property type="match status" value="1"/>
</dbReference>
<dbReference type="EC" id="2.9.1.1" evidence="5"/>
<evidence type="ECO:0000256" key="2">
    <source>
        <dbReference type="ARBA" id="ARBA00022898"/>
    </source>
</evidence>
<dbReference type="InterPro" id="IPR015421">
    <property type="entry name" value="PyrdxlP-dep_Trfase_major"/>
</dbReference>
<sequence length="367" mass="40016">MNIYEKIGLKRVINGSGKMTALGVSKISDTVAETMKEAGQNFVVIDDLIDKVGEMISEVTGGEDTCVTSSASAAIALSVAGLITGKSLTLIERLPDTTGLKNKVVLQKGHAVNYGAPITTMIRLGGGIPVEAGCSNEVKPEHVEEAIDENTIALLYVKSHHAVQKGMLSIEEMSEIAKKHSLPLIIDAAAEEDIHRYLKLGGDLVIYSGAKALCGPASGFVTGKKQYIDAIKMQYKGIGRAMKIGKVCMMGLMKAVEEYSKRDEKAVVDEQMRLAGLLMEELKDEPKVETSIVQDEAGREIYRVQIKLNEKLTNMSGKDFMKHLREGEAEIHVRKHYANLGIVNVDMRALTESDIKFIGARIKEILK</sequence>
<evidence type="ECO:0000256" key="1">
    <source>
        <dbReference type="ARBA" id="ARBA00001933"/>
    </source>
</evidence>
<protein>
    <submittedName>
        <fullName evidence="5">L-seryl-tRNA(Sec) selenium transferase</fullName>
        <ecNumber evidence="5">2.9.1.1</ecNumber>
    </submittedName>
</protein>
<dbReference type="PANTHER" id="PTHR32328:SF0">
    <property type="entry name" value="L-SERYL-TRNA(SEC) SELENIUM TRANSFERASE"/>
    <property type="match status" value="1"/>
</dbReference>
<keyword evidence="5" id="KW-0808">Transferase</keyword>
<dbReference type="InterPro" id="IPR006337">
    <property type="entry name" value="DgaE-like"/>
</dbReference>
<dbReference type="Pfam" id="PF03841">
    <property type="entry name" value="SelA"/>
    <property type="match status" value="1"/>
</dbReference>
<dbReference type="InterPro" id="IPR015424">
    <property type="entry name" value="PyrdxlP-dep_Trfase"/>
</dbReference>
<dbReference type="GO" id="GO:0004125">
    <property type="term" value="F:L-seryl-tRNA(Sec) selenium transferase activity"/>
    <property type="evidence" value="ECO:0007669"/>
    <property type="project" value="UniProtKB-EC"/>
</dbReference>
<organism evidence="5 6">
    <name type="scientific">Fusobacterium ulcerans</name>
    <dbReference type="NCBI Taxonomy" id="861"/>
    <lineage>
        <taxon>Bacteria</taxon>
        <taxon>Fusobacteriati</taxon>
        <taxon>Fusobacteriota</taxon>
        <taxon>Fusobacteriia</taxon>
        <taxon>Fusobacteriales</taxon>
        <taxon>Fusobacteriaceae</taxon>
        <taxon>Fusobacterium</taxon>
    </lineage>
</organism>
<evidence type="ECO:0000256" key="3">
    <source>
        <dbReference type="ARBA" id="ARBA00044507"/>
    </source>
</evidence>
<accession>A0AAX2J813</accession>
<dbReference type="AlphaFoldDB" id="A0AAX2J813"/>
<feature type="modified residue" description="N6-(pyridoxal phosphate)lysine" evidence="4">
    <location>
        <position position="211"/>
    </location>
</feature>
<comment type="cofactor">
    <cofactor evidence="1 4">
        <name>pyridoxal 5'-phosphate</name>
        <dbReference type="ChEBI" id="CHEBI:597326"/>
    </cofactor>
</comment>
<name>A0AAX2J813_9FUSO</name>
<keyword evidence="2 4" id="KW-0663">Pyridoxal phosphate</keyword>
<dbReference type="EMBL" id="LS483487">
    <property type="protein sequence ID" value="SQJ00042.1"/>
    <property type="molecule type" value="Genomic_DNA"/>
</dbReference>
<comment type="similarity">
    <text evidence="3">Belongs to the SelA family.</text>
</comment>
<dbReference type="RefSeq" id="WP_005979316.1">
    <property type="nucleotide sequence ID" value="NZ_BAABXY010000001.1"/>
</dbReference>
<dbReference type="SUPFAM" id="SSF53383">
    <property type="entry name" value="PLP-dependent transferases"/>
    <property type="match status" value="1"/>
</dbReference>
<gene>
    <name evidence="5" type="primary">selA_1</name>
    <name evidence="5" type="ORF">NCTC12112_00397</name>
</gene>
<dbReference type="Proteomes" id="UP000249008">
    <property type="component" value="Chromosome 1"/>
</dbReference>
<evidence type="ECO:0000313" key="6">
    <source>
        <dbReference type="Proteomes" id="UP000249008"/>
    </source>
</evidence>
<evidence type="ECO:0000313" key="5">
    <source>
        <dbReference type="EMBL" id="SQJ00042.1"/>
    </source>
</evidence>
<dbReference type="FunFam" id="3.40.640.10:FF:000056">
    <property type="entry name" value="SelA-like pyridoxal phosphate-dependent enzyme"/>
    <property type="match status" value="1"/>
</dbReference>
<dbReference type="GeneID" id="78454992"/>
<dbReference type="PANTHER" id="PTHR32328">
    <property type="entry name" value="L-SERYL-TRNA(SEC) SELENIUM TRANSFERASE"/>
    <property type="match status" value="1"/>
</dbReference>
<evidence type="ECO:0000256" key="4">
    <source>
        <dbReference type="PIRSR" id="PIRSR618319-50"/>
    </source>
</evidence>
<dbReference type="Gene3D" id="3.40.640.10">
    <property type="entry name" value="Type I PLP-dependent aspartate aminotransferase-like (Major domain)"/>
    <property type="match status" value="1"/>
</dbReference>